<name>A0AAU8BFX7_9VIBR</name>
<dbReference type="AlphaFoldDB" id="A0AAU8BFX7"/>
<evidence type="ECO:0000313" key="1">
    <source>
        <dbReference type="EMBL" id="XCD14922.1"/>
    </source>
</evidence>
<proteinExistence type="predicted"/>
<dbReference type="RefSeq" id="WP_353496389.1">
    <property type="nucleotide sequence ID" value="NZ_CP115920.1"/>
</dbReference>
<dbReference type="KEGG" id="vck:PG915_09945"/>
<protein>
    <submittedName>
        <fullName evidence="1">Uncharacterized protein</fullName>
    </submittedName>
</protein>
<gene>
    <name evidence="1" type="ORF">PG915_09945</name>
</gene>
<reference evidence="1" key="1">
    <citation type="submission" date="2023-01" db="EMBL/GenBank/DDBJ databases">
        <title>Vibrio sp. CB1-14 genome sequencing.</title>
        <authorList>
            <person name="Otstavnykh N."/>
            <person name="Isaeva M."/>
            <person name="Meleshko D."/>
        </authorList>
    </citation>
    <scope>NUCLEOTIDE SEQUENCE</scope>
    <source>
        <strain evidence="1">CB1-14</strain>
    </source>
</reference>
<dbReference type="EMBL" id="CP115920">
    <property type="protein sequence ID" value="XCD14922.1"/>
    <property type="molecule type" value="Genomic_DNA"/>
</dbReference>
<organism evidence="1">
    <name type="scientific">Vibrio chaetopteri</name>
    <dbReference type="NCBI Taxonomy" id="3016528"/>
    <lineage>
        <taxon>Bacteria</taxon>
        <taxon>Pseudomonadati</taxon>
        <taxon>Pseudomonadota</taxon>
        <taxon>Gammaproteobacteria</taxon>
        <taxon>Vibrionales</taxon>
        <taxon>Vibrionaceae</taxon>
        <taxon>Vibrio</taxon>
    </lineage>
</organism>
<sequence>MLSVIKNLFVPTKDYAGRNIDSVIERLAAQTHTDIHAWSYLNESAVYENTRTGMRVYRHEVSKRAAQ</sequence>
<accession>A0AAU8BFX7</accession>